<dbReference type="EMBL" id="OU892290">
    <property type="protein sequence ID" value="CAG9763636.1"/>
    <property type="molecule type" value="Genomic_DNA"/>
</dbReference>
<feature type="region of interest" description="Disordered" evidence="1">
    <location>
        <begin position="1"/>
        <end position="62"/>
    </location>
</feature>
<feature type="compositionally biased region" description="Low complexity" evidence="1">
    <location>
        <begin position="31"/>
        <end position="54"/>
    </location>
</feature>
<organism evidence="2 3">
    <name type="scientific">Ceutorhynchus assimilis</name>
    <name type="common">cabbage seed weevil</name>
    <dbReference type="NCBI Taxonomy" id="467358"/>
    <lineage>
        <taxon>Eukaryota</taxon>
        <taxon>Metazoa</taxon>
        <taxon>Ecdysozoa</taxon>
        <taxon>Arthropoda</taxon>
        <taxon>Hexapoda</taxon>
        <taxon>Insecta</taxon>
        <taxon>Pterygota</taxon>
        <taxon>Neoptera</taxon>
        <taxon>Endopterygota</taxon>
        <taxon>Coleoptera</taxon>
        <taxon>Polyphaga</taxon>
        <taxon>Cucujiformia</taxon>
        <taxon>Curculionidae</taxon>
        <taxon>Ceutorhynchinae</taxon>
        <taxon>Ceutorhynchus</taxon>
    </lineage>
</organism>
<dbReference type="Proteomes" id="UP001152799">
    <property type="component" value="Chromosome 14"/>
</dbReference>
<evidence type="ECO:0000256" key="1">
    <source>
        <dbReference type="SAM" id="MobiDB-lite"/>
    </source>
</evidence>
<name>A0A9N9QLJ2_9CUCU</name>
<accession>A0A9N9QLJ2</accession>
<gene>
    <name evidence="2" type="ORF">CEUTPL_LOCUS4294</name>
</gene>
<sequence>MDEDPISEINNNFNNSQPNYLEERVTDVSNSQQLTSSPPSTSSQPSTSSRTPLLQVQPVGSPRTPVQMIQENMNKTSKGCCCNPKLLYNIQSLLLEINAKVGKCNCHIFKEEVNNNILAESQQDFPISSRENFKEFEKFLSIVSNYTALVNMFSFHNYFLSMHKYLSFSFSNFRFSYSPNLGASIYMSL</sequence>
<dbReference type="OrthoDB" id="6780022at2759"/>
<proteinExistence type="predicted"/>
<evidence type="ECO:0000313" key="3">
    <source>
        <dbReference type="Proteomes" id="UP001152799"/>
    </source>
</evidence>
<reference evidence="2" key="1">
    <citation type="submission" date="2022-01" db="EMBL/GenBank/DDBJ databases">
        <authorList>
            <person name="King R."/>
        </authorList>
    </citation>
    <scope>NUCLEOTIDE SEQUENCE</scope>
</reference>
<dbReference type="AlphaFoldDB" id="A0A9N9QLJ2"/>
<evidence type="ECO:0000313" key="2">
    <source>
        <dbReference type="EMBL" id="CAG9763636.1"/>
    </source>
</evidence>
<feature type="compositionally biased region" description="Polar residues" evidence="1">
    <location>
        <begin position="8"/>
        <end position="19"/>
    </location>
</feature>
<protein>
    <submittedName>
        <fullName evidence="2">Uncharacterized protein</fullName>
    </submittedName>
</protein>
<keyword evidence="3" id="KW-1185">Reference proteome</keyword>